<comment type="caution">
    <text evidence="2">The sequence shown here is derived from an EMBL/GenBank/DDBJ whole genome shotgun (WGS) entry which is preliminary data.</text>
</comment>
<dbReference type="Proteomes" id="UP000245812">
    <property type="component" value="Unassembled WGS sequence"/>
</dbReference>
<dbReference type="AlphaFoldDB" id="A0A316J0R8"/>
<evidence type="ECO:0000313" key="2">
    <source>
        <dbReference type="EMBL" id="PWK93045.1"/>
    </source>
</evidence>
<keyword evidence="3" id="KW-1185">Reference proteome</keyword>
<keyword evidence="1" id="KW-0732">Signal</keyword>
<evidence type="ECO:0000256" key="1">
    <source>
        <dbReference type="SAM" id="SignalP"/>
    </source>
</evidence>
<name>A0A316J0R8_9GAMM</name>
<accession>A0A316J0R8</accession>
<dbReference type="OrthoDB" id="6191549at2"/>
<evidence type="ECO:0000313" key="3">
    <source>
        <dbReference type="Proteomes" id="UP000245812"/>
    </source>
</evidence>
<evidence type="ECO:0008006" key="4">
    <source>
        <dbReference type="Google" id="ProtNLM"/>
    </source>
</evidence>
<organism evidence="2 3">
    <name type="scientific">Fulvimonas soli</name>
    <dbReference type="NCBI Taxonomy" id="155197"/>
    <lineage>
        <taxon>Bacteria</taxon>
        <taxon>Pseudomonadati</taxon>
        <taxon>Pseudomonadota</taxon>
        <taxon>Gammaproteobacteria</taxon>
        <taxon>Lysobacterales</taxon>
        <taxon>Rhodanobacteraceae</taxon>
        <taxon>Fulvimonas</taxon>
    </lineage>
</organism>
<dbReference type="EMBL" id="QGHC01000001">
    <property type="protein sequence ID" value="PWK93045.1"/>
    <property type="molecule type" value="Genomic_DNA"/>
</dbReference>
<gene>
    <name evidence="2" type="ORF">C7456_101398</name>
</gene>
<reference evidence="2 3" key="1">
    <citation type="submission" date="2018-05" db="EMBL/GenBank/DDBJ databases">
        <title>Genomic Encyclopedia of Type Strains, Phase IV (KMG-IV): sequencing the most valuable type-strain genomes for metagenomic binning, comparative biology and taxonomic classification.</title>
        <authorList>
            <person name="Goeker M."/>
        </authorList>
    </citation>
    <scope>NUCLEOTIDE SEQUENCE [LARGE SCALE GENOMIC DNA]</scope>
    <source>
        <strain evidence="2 3">DSM 14263</strain>
    </source>
</reference>
<feature type="chain" id="PRO_5016369672" description="Dicarboxylate transport" evidence="1">
    <location>
        <begin position="27"/>
        <end position="673"/>
    </location>
</feature>
<protein>
    <recommendedName>
        <fullName evidence="4">Dicarboxylate transport</fullName>
    </recommendedName>
</protein>
<feature type="signal peptide" evidence="1">
    <location>
        <begin position="1"/>
        <end position="26"/>
    </location>
</feature>
<sequence>MRCASSPLLPVAGCLAGLALSFPALAGMTLTARTVDVPGLHLQDVSLRLDDGADGLHVQLRAARADVPAMGWRRVGLRLDGTLRRDEERRWLLDGPLKLKGAPGGALGNASLGLVVDPQGNTLQLDLAQSKAALHADMPLDQTSHAQIRLQNLPAAWLQGLLSRAWSGRANAGQLDAEMALDVREDGVQSSGAFTLSGLGFDSPSGTLAGQGLDGSGRLDLDTTGEAARIGLDATLRGGELLLGPLYARLPGHAVQLGVDASASNGGVELGRLRVGDADALQLDGALAFDAKGNLQRLRLDRLEARFPAAYQRYGQAWLAAGLGLHDMRTAGALRGTLDLRADGLHAFAFATDGLDLADGDGRFAVDGLRGGLDWSREGERPATSLAWKQLRFYQIANGAAQSRWQSRGGTLGLQAPVDVPVLGGRLHVGELAWRPAAAKGQRLSTSLALAGMDMGAFCQAVGWPRFPGTLGGAVPSLRWVDDRIELAGGLSVNVFDGFVDLTGLSLQQPFGASPVLAGDVSLRQLDLAAITSVFDFGSITGRLDGSIDGLRLVDWSPVAFQAQLLAGDGGRISQRAVNNLTAVGGGGLAAGLQGAVLKLFKTFGYRRIGLNCALQDGVCRMGGLDGGEDGYTIVEGSGLPHLQVIGHQTRVDWPTLMRRLKAAVAGAGPEVR</sequence>
<dbReference type="RefSeq" id="WP_109722076.1">
    <property type="nucleotide sequence ID" value="NZ_MSZV01000048.1"/>
</dbReference>
<proteinExistence type="predicted"/>